<evidence type="ECO:0000313" key="1">
    <source>
        <dbReference type="Proteomes" id="UP000515211"/>
    </source>
</evidence>
<evidence type="ECO:0000313" key="2">
    <source>
        <dbReference type="RefSeq" id="XP_020982508.1"/>
    </source>
</evidence>
<dbReference type="InterPro" id="IPR043128">
    <property type="entry name" value="Rev_trsase/Diguanyl_cyclase"/>
</dbReference>
<dbReference type="InterPro" id="IPR053134">
    <property type="entry name" value="RNA-dir_DNA_polymerase"/>
</dbReference>
<reference evidence="2" key="2">
    <citation type="submission" date="2025-08" db="UniProtKB">
        <authorList>
            <consortium name="RefSeq"/>
        </authorList>
    </citation>
    <scope>IDENTIFICATION</scope>
    <source>
        <tissue evidence="2">Whole plant</tissue>
    </source>
</reference>
<dbReference type="PANTHER" id="PTHR24559">
    <property type="entry name" value="TRANSPOSON TY3-I GAG-POL POLYPROTEIN"/>
    <property type="match status" value="1"/>
</dbReference>
<protein>
    <submittedName>
        <fullName evidence="2">Uncharacterized protein LOC110273630</fullName>
    </submittedName>
</protein>
<dbReference type="SUPFAM" id="SSF56672">
    <property type="entry name" value="DNA/RNA polymerases"/>
    <property type="match status" value="1"/>
</dbReference>
<dbReference type="Gene3D" id="3.30.70.270">
    <property type="match status" value="1"/>
</dbReference>
<accession>A0A6P5MI87</accession>
<proteinExistence type="predicted"/>
<reference evidence="1" key="1">
    <citation type="journal article" date="2016" name="Nat. Genet.">
        <title>The genome sequences of Arachis duranensis and Arachis ipaensis, the diploid ancestors of cultivated peanut.</title>
        <authorList>
            <person name="Bertioli D.J."/>
            <person name="Cannon S.B."/>
            <person name="Froenicke L."/>
            <person name="Huang G."/>
            <person name="Farmer A.D."/>
            <person name="Cannon E.K."/>
            <person name="Liu X."/>
            <person name="Gao D."/>
            <person name="Clevenger J."/>
            <person name="Dash S."/>
            <person name="Ren L."/>
            <person name="Moretzsohn M.C."/>
            <person name="Shirasawa K."/>
            <person name="Huang W."/>
            <person name="Vidigal B."/>
            <person name="Abernathy B."/>
            <person name="Chu Y."/>
            <person name="Niederhuth C.E."/>
            <person name="Umale P."/>
            <person name="Araujo A.C."/>
            <person name="Kozik A."/>
            <person name="Kim K.D."/>
            <person name="Burow M.D."/>
            <person name="Varshney R.K."/>
            <person name="Wang X."/>
            <person name="Zhang X."/>
            <person name="Barkley N."/>
            <person name="Guimaraes P.M."/>
            <person name="Isobe S."/>
            <person name="Guo B."/>
            <person name="Liao B."/>
            <person name="Stalker H.T."/>
            <person name="Schmitz R.J."/>
            <person name="Scheffler B.E."/>
            <person name="Leal-Bertioli S.C."/>
            <person name="Xun X."/>
            <person name="Jackson S.A."/>
            <person name="Michelmore R."/>
            <person name="Ozias-Akins P."/>
        </authorList>
    </citation>
    <scope>NUCLEOTIDE SEQUENCE [LARGE SCALE GENOMIC DNA]</scope>
    <source>
        <strain evidence="1">cv. V14167</strain>
    </source>
</reference>
<name>A0A6P5MI87_ARADU</name>
<organism evidence="1 2">
    <name type="scientific">Arachis duranensis</name>
    <name type="common">Wild peanut</name>
    <dbReference type="NCBI Taxonomy" id="130453"/>
    <lineage>
        <taxon>Eukaryota</taxon>
        <taxon>Viridiplantae</taxon>
        <taxon>Streptophyta</taxon>
        <taxon>Embryophyta</taxon>
        <taxon>Tracheophyta</taxon>
        <taxon>Spermatophyta</taxon>
        <taxon>Magnoliopsida</taxon>
        <taxon>eudicotyledons</taxon>
        <taxon>Gunneridae</taxon>
        <taxon>Pentapetalae</taxon>
        <taxon>rosids</taxon>
        <taxon>fabids</taxon>
        <taxon>Fabales</taxon>
        <taxon>Fabaceae</taxon>
        <taxon>Papilionoideae</taxon>
        <taxon>50 kb inversion clade</taxon>
        <taxon>dalbergioids sensu lato</taxon>
        <taxon>Dalbergieae</taxon>
        <taxon>Pterocarpus clade</taxon>
        <taxon>Arachis</taxon>
    </lineage>
</organism>
<dbReference type="GeneID" id="110273630"/>
<sequence>MCIDYRKLNNATRKDHFPLPFIDQMLESVAGHAFYYFLDGYSGYNQTIVDPQDQKKTVFNCPFGVFAYRRMPFRLYITNYKAIRFIPKEYTKPQVKKLLHDAKYYLWDEPYVFKRCSDGMIRCCASDEETQQILWHCHGSEYGSHFGEKKHPPWFFRVGSTG</sequence>
<dbReference type="KEGG" id="adu:110273630"/>
<dbReference type="InterPro" id="IPR043502">
    <property type="entry name" value="DNA/RNA_pol_sf"/>
</dbReference>
<dbReference type="Proteomes" id="UP000515211">
    <property type="component" value="Chromosome 7"/>
</dbReference>
<dbReference type="CDD" id="cd01647">
    <property type="entry name" value="RT_LTR"/>
    <property type="match status" value="1"/>
</dbReference>
<dbReference type="AlphaFoldDB" id="A0A6P5MI87"/>
<dbReference type="RefSeq" id="XP_020982508.1">
    <property type="nucleotide sequence ID" value="XM_021126849.1"/>
</dbReference>
<gene>
    <name evidence="2" type="primary">LOC110273630</name>
</gene>
<dbReference type="PANTHER" id="PTHR24559:SF444">
    <property type="entry name" value="REVERSE TRANSCRIPTASE DOMAIN-CONTAINING PROTEIN"/>
    <property type="match status" value="1"/>
</dbReference>
<keyword evidence="1" id="KW-1185">Reference proteome</keyword>
<dbReference type="Gene3D" id="3.10.10.10">
    <property type="entry name" value="HIV Type 1 Reverse Transcriptase, subunit A, domain 1"/>
    <property type="match status" value="1"/>
</dbReference>